<feature type="compositionally biased region" description="Polar residues" evidence="4">
    <location>
        <begin position="647"/>
        <end position="672"/>
    </location>
</feature>
<gene>
    <name evidence="6" type="primary">RAD9</name>
    <name evidence="6" type="ORF">OHC33_007915</name>
</gene>
<feature type="compositionally biased region" description="Polar residues" evidence="4">
    <location>
        <begin position="521"/>
        <end position="532"/>
    </location>
</feature>
<feature type="compositionally biased region" description="Polar residues" evidence="4">
    <location>
        <begin position="199"/>
        <end position="215"/>
    </location>
</feature>
<dbReference type="InterPro" id="IPR001357">
    <property type="entry name" value="BRCT_dom"/>
</dbReference>
<dbReference type="GO" id="GO:0005634">
    <property type="term" value="C:nucleus"/>
    <property type="evidence" value="ECO:0007669"/>
    <property type="project" value="UniProtKB-SubCell"/>
</dbReference>
<feature type="compositionally biased region" description="Acidic residues" evidence="4">
    <location>
        <begin position="580"/>
        <end position="615"/>
    </location>
</feature>
<dbReference type="Gene3D" id="3.40.50.10190">
    <property type="entry name" value="BRCT domain"/>
    <property type="match status" value="1"/>
</dbReference>
<feature type="compositionally biased region" description="Polar residues" evidence="4">
    <location>
        <begin position="407"/>
        <end position="417"/>
    </location>
</feature>
<dbReference type="EC" id="4.6.1.16" evidence="6"/>
<dbReference type="PANTHER" id="PTHR15321">
    <property type="entry name" value="TUMOR SUPPRESSOR P53-BINDING PROTEIN 1"/>
    <property type="match status" value="1"/>
</dbReference>
<feature type="region of interest" description="Disordered" evidence="4">
    <location>
        <begin position="442"/>
        <end position="466"/>
    </location>
</feature>
<accession>A0AAN8EHV7</accession>
<feature type="region of interest" description="Disordered" evidence="4">
    <location>
        <begin position="1036"/>
        <end position="1069"/>
    </location>
</feature>
<feature type="compositionally biased region" description="Acidic residues" evidence="4">
    <location>
        <begin position="773"/>
        <end position="782"/>
    </location>
</feature>
<keyword evidence="7" id="KW-1185">Reference proteome</keyword>
<dbReference type="InterPro" id="IPR036420">
    <property type="entry name" value="BRCT_dom_sf"/>
</dbReference>
<feature type="region of interest" description="Disordered" evidence="4">
    <location>
        <begin position="194"/>
        <end position="215"/>
    </location>
</feature>
<feature type="region of interest" description="Disordered" evidence="4">
    <location>
        <begin position="301"/>
        <end position="328"/>
    </location>
</feature>
<feature type="region of interest" description="Disordered" evidence="4">
    <location>
        <begin position="487"/>
        <end position="892"/>
    </location>
</feature>
<feature type="region of interest" description="Disordered" evidence="4">
    <location>
        <begin position="107"/>
        <end position="154"/>
    </location>
</feature>
<feature type="domain" description="BRCT" evidence="5">
    <location>
        <begin position="1080"/>
        <end position="1185"/>
    </location>
</feature>
<feature type="compositionally biased region" description="Polar residues" evidence="4">
    <location>
        <begin position="61"/>
        <end position="71"/>
    </location>
</feature>
<comment type="caution">
    <text evidence="6">The sequence shown here is derived from an EMBL/GenBank/DDBJ whole genome shotgun (WGS) entry which is preliminary data.</text>
</comment>
<dbReference type="GO" id="GO:0000077">
    <property type="term" value="P:DNA damage checkpoint signaling"/>
    <property type="evidence" value="ECO:0007669"/>
    <property type="project" value="TreeGrafter"/>
</dbReference>
<reference evidence="6 7" key="1">
    <citation type="submission" date="2022-12" db="EMBL/GenBank/DDBJ databases">
        <title>Genomic features and morphological characterization of a novel Knufia sp. strain isolated from spacecraft assembly facility.</title>
        <authorList>
            <person name="Teixeira M."/>
            <person name="Chander A.M."/>
            <person name="Stajich J.E."/>
            <person name="Venkateswaran K."/>
        </authorList>
    </citation>
    <scope>NUCLEOTIDE SEQUENCE [LARGE SCALE GENOMIC DNA]</scope>
    <source>
        <strain evidence="6 7">FJI-L2-BK-P2</strain>
    </source>
</reference>
<evidence type="ECO:0000313" key="6">
    <source>
        <dbReference type="EMBL" id="KAK5951162.1"/>
    </source>
</evidence>
<feature type="compositionally biased region" description="Polar residues" evidence="4">
    <location>
        <begin position="122"/>
        <end position="139"/>
    </location>
</feature>
<evidence type="ECO:0000259" key="5">
    <source>
        <dbReference type="PROSITE" id="PS50172"/>
    </source>
</evidence>
<feature type="compositionally biased region" description="Polar residues" evidence="4">
    <location>
        <begin position="1041"/>
        <end position="1051"/>
    </location>
</feature>
<feature type="compositionally biased region" description="Polar residues" evidence="4">
    <location>
        <begin position="836"/>
        <end position="845"/>
    </location>
</feature>
<feature type="compositionally biased region" description="Basic and acidic residues" evidence="4">
    <location>
        <begin position="389"/>
        <end position="406"/>
    </location>
</feature>
<dbReference type="GO" id="GO:0000213">
    <property type="term" value="F:tRNA-intron lyase activity"/>
    <property type="evidence" value="ECO:0007669"/>
    <property type="project" value="UniProtKB-EC"/>
</dbReference>
<feature type="compositionally biased region" description="Polar residues" evidence="4">
    <location>
        <begin position="489"/>
        <end position="506"/>
    </location>
</feature>
<feature type="region of interest" description="Disordered" evidence="4">
    <location>
        <begin position="56"/>
        <end position="91"/>
    </location>
</feature>
<dbReference type="Proteomes" id="UP001316803">
    <property type="component" value="Unassembled WGS sequence"/>
</dbReference>
<feature type="compositionally biased region" description="Low complexity" evidence="4">
    <location>
        <begin position="879"/>
        <end position="892"/>
    </location>
</feature>
<dbReference type="InterPro" id="IPR047252">
    <property type="entry name" value="TP53BP1-like"/>
</dbReference>
<keyword evidence="3" id="KW-0539">Nucleus</keyword>
<evidence type="ECO:0000256" key="4">
    <source>
        <dbReference type="SAM" id="MobiDB-lite"/>
    </source>
</evidence>
<feature type="compositionally biased region" description="Polar residues" evidence="4">
    <location>
        <begin position="858"/>
        <end position="870"/>
    </location>
</feature>
<feature type="compositionally biased region" description="Polar residues" evidence="4">
    <location>
        <begin position="622"/>
        <end position="639"/>
    </location>
</feature>
<evidence type="ECO:0000256" key="3">
    <source>
        <dbReference type="ARBA" id="ARBA00023242"/>
    </source>
</evidence>
<sequence>MKTSTAHLSRSTDGARYELQVGMIASRSSLNTEILQSELLKDSAHATILVSGRELGGQGSRFRNSTSATRVRSSHDTSNHKEASDARPTVSFLSSTVPETIEHSIAEPVAEGAPMEEEGETGAQSQASDNATQEISQSALDVVRSRSEQVSLRNEETLPGVEAEDEGVLQDTPQEGDSAFIDLISSFDAPLGEEESVPVNFSPSQSHPPLTQFPESQRFKTPATAGKKRDYNGNVVDTPAVSRNPFARGGPQTPGNVVGLSQAFAQTQAASSPFVNVPTSGLRSDMPSPGLEVEKHIAHLPSSSPLRPLSEVKRAATEPADRYVPAGHSQLLRTSSVDGADHDANAATQVTDYDGFDSGASTLDRQRRARLREARAREQLKTASSPLSPEKHDPPPQKRAESERPTTTRQISTNSLPSSPPPISYVVAEGEDDQEINGELHRSVAGHTVGPTTGDTRESPQKAQLHQTAAATVIPETTKRGGKVVAQSFPLTQPSPSVRGTRSGRINTDRDLISSGPVRVANSQRSAPSTQEPARKFPVTSSGDSVDVVPASPEHELVATQSPKAPHPQLASAENVPVEEAFEGEVVDGGGDEVEDEDEDELEDELEDEANDDEPVFAPEEQSGNGLPTSTVPETSSGREQSDVQRHSTYATAPTNQTNDHTSAPADWSSQPVQPPPGRKRKRMEDISQDDIVPPATQSSSFDPAEALALDEDPEAARALASTQDEDPIPPRKRARFNHVAIAPELGIEETRSLSHGTNANIGRRVSARNAELDDGDNDDTENNAPENHENDDIEPQIARNVATTPTRTSRRKSAWDMDDSPKPRHVPKVLEPRSQPVTTTIQHKATQRVRRTGMKNRPQTPSTLPSIEETSPDPLAVSTTSTAPSTPQESTDQIVAPSMIFAFFNDGRSKDYYPAISLGTSADARHHKIKWPGYDPEDVPSHAVCSLDLRVGDEVKVDIDKYPRIGYIIREFRCFNENPASADNVTDIYGHTHVLIGPKKQNVSLPKGVSKDKPIPISDIYIPATTWRRVNTRPAAYKTSGPTDRTSRISTPLERALTPATPSSRGRQIDNDAVLLPSRLQGVFANMVFALSFVDETKKDKVSNLITGNGGIIVKDSFQDLVDDDLTLKIRFNHIRFAALLADKHSRKVKYMEALAFGLPCLSGKWAEASVQGSRLASWQDYLLPAGESKELDGAVRSRILPDLDLETNKLGDMLARRTKYFDRCSVVFVNTRGKGGKMEKREPHLTLIQVMGANQVAQVADLSAAKEKLQAVDKAQPTWLFAEDKDYVKACKVVEEVKKELAGKGRKKSTTTWTCEVVKNEFVMQSLIMGRLTSRV</sequence>
<dbReference type="PROSITE" id="PS50172">
    <property type="entry name" value="BRCT"/>
    <property type="match status" value="1"/>
</dbReference>
<name>A0AAN8EHV7_9EURO</name>
<organism evidence="6 7">
    <name type="scientific">Knufia fluminis</name>
    <dbReference type="NCBI Taxonomy" id="191047"/>
    <lineage>
        <taxon>Eukaryota</taxon>
        <taxon>Fungi</taxon>
        <taxon>Dikarya</taxon>
        <taxon>Ascomycota</taxon>
        <taxon>Pezizomycotina</taxon>
        <taxon>Eurotiomycetes</taxon>
        <taxon>Chaetothyriomycetidae</taxon>
        <taxon>Chaetothyriales</taxon>
        <taxon>Trichomeriaceae</taxon>
        <taxon>Knufia</taxon>
    </lineage>
</organism>
<dbReference type="InterPro" id="IPR047249">
    <property type="entry name" value="BRCT_p53bp1-like_rpt1"/>
</dbReference>
<dbReference type="CDD" id="cd17745">
    <property type="entry name" value="BRCT_p53bp1_rpt1"/>
    <property type="match status" value="1"/>
</dbReference>
<feature type="compositionally biased region" description="Basic and acidic residues" evidence="4">
    <location>
        <begin position="814"/>
        <end position="823"/>
    </location>
</feature>
<dbReference type="GO" id="GO:0045944">
    <property type="term" value="P:positive regulation of transcription by RNA polymerase II"/>
    <property type="evidence" value="ECO:0007669"/>
    <property type="project" value="TreeGrafter"/>
</dbReference>
<protein>
    <submittedName>
        <fullName evidence="6">Radiation sensitive protein rad9</fullName>
        <ecNumber evidence="6">4.6.1.16</ecNumber>
    </submittedName>
</protein>
<keyword evidence="6" id="KW-0456">Lyase</keyword>
<feature type="compositionally biased region" description="Basic residues" evidence="4">
    <location>
        <begin position="846"/>
        <end position="855"/>
    </location>
</feature>
<feature type="compositionally biased region" description="Basic and acidic residues" evidence="4">
    <location>
        <begin position="310"/>
        <end position="321"/>
    </location>
</feature>
<dbReference type="GO" id="GO:0042393">
    <property type="term" value="F:histone binding"/>
    <property type="evidence" value="ECO:0007669"/>
    <property type="project" value="TreeGrafter"/>
</dbReference>
<evidence type="ECO:0000313" key="7">
    <source>
        <dbReference type="Proteomes" id="UP001316803"/>
    </source>
</evidence>
<feature type="region of interest" description="Disordered" evidence="4">
    <location>
        <begin position="375"/>
        <end position="426"/>
    </location>
</feature>
<feature type="compositionally biased region" description="Basic and acidic residues" evidence="4">
    <location>
        <begin position="73"/>
        <end position="85"/>
    </location>
</feature>
<dbReference type="PANTHER" id="PTHR15321:SF3">
    <property type="entry name" value="TP53-BINDING PROTEIN 1"/>
    <property type="match status" value="1"/>
</dbReference>
<dbReference type="InterPro" id="IPR013914">
    <property type="entry name" value="Rad9_Rad53-bd_dom_fun"/>
</dbReference>
<comment type="subcellular location">
    <subcellularLocation>
        <location evidence="1">Nucleus</location>
    </subcellularLocation>
</comment>
<dbReference type="EMBL" id="JAKLMC020000022">
    <property type="protein sequence ID" value="KAK5951162.1"/>
    <property type="molecule type" value="Genomic_DNA"/>
</dbReference>
<dbReference type="SUPFAM" id="SSF52113">
    <property type="entry name" value="BRCT domain"/>
    <property type="match status" value="1"/>
</dbReference>
<proteinExistence type="predicted"/>
<dbReference type="Pfam" id="PF08605">
    <property type="entry name" value="Rad9_Rad53_bind"/>
    <property type="match status" value="1"/>
</dbReference>
<keyword evidence="2" id="KW-0227">DNA damage</keyword>
<evidence type="ECO:0000256" key="2">
    <source>
        <dbReference type="ARBA" id="ARBA00022763"/>
    </source>
</evidence>
<evidence type="ECO:0000256" key="1">
    <source>
        <dbReference type="ARBA" id="ARBA00004123"/>
    </source>
</evidence>